<dbReference type="AlphaFoldDB" id="A0A430KX43"/>
<accession>A0A430KX43</accession>
<evidence type="ECO:0000313" key="2">
    <source>
        <dbReference type="Proteomes" id="UP000287124"/>
    </source>
</evidence>
<protein>
    <submittedName>
        <fullName evidence="1">Uncharacterized protein</fullName>
    </submittedName>
</protein>
<proteinExistence type="predicted"/>
<gene>
    <name evidence="1" type="ORF">BHE90_017564</name>
</gene>
<reference evidence="1 2" key="1">
    <citation type="submission" date="2017-06" db="EMBL/GenBank/DDBJ databases">
        <title>Comparative genomic analysis of Ambrosia Fusariam Clade fungi.</title>
        <authorList>
            <person name="Stajich J.E."/>
            <person name="Carrillo J."/>
            <person name="Kijimoto T."/>
            <person name="Eskalen A."/>
            <person name="O'Donnell K."/>
            <person name="Kasson M."/>
        </authorList>
    </citation>
    <scope>NUCLEOTIDE SEQUENCE [LARGE SCALE GENOMIC DNA]</scope>
    <source>
        <strain evidence="1 2">UCR1854</strain>
    </source>
</reference>
<name>A0A430KX43_9HYPO</name>
<keyword evidence="2" id="KW-1185">Reference proteome</keyword>
<comment type="caution">
    <text evidence="1">The sequence shown here is derived from an EMBL/GenBank/DDBJ whole genome shotgun (WGS) entry which is preliminary data.</text>
</comment>
<evidence type="ECO:0000313" key="1">
    <source>
        <dbReference type="EMBL" id="RTE68060.1"/>
    </source>
</evidence>
<dbReference type="Proteomes" id="UP000287124">
    <property type="component" value="Unassembled WGS sequence"/>
</dbReference>
<feature type="non-terminal residue" evidence="1">
    <location>
        <position position="140"/>
    </location>
</feature>
<organism evidence="1 2">
    <name type="scientific">Fusarium euwallaceae</name>
    <dbReference type="NCBI Taxonomy" id="1147111"/>
    <lineage>
        <taxon>Eukaryota</taxon>
        <taxon>Fungi</taxon>
        <taxon>Dikarya</taxon>
        <taxon>Ascomycota</taxon>
        <taxon>Pezizomycotina</taxon>
        <taxon>Sordariomycetes</taxon>
        <taxon>Hypocreomycetidae</taxon>
        <taxon>Hypocreales</taxon>
        <taxon>Nectriaceae</taxon>
        <taxon>Fusarium</taxon>
        <taxon>Fusarium solani species complex</taxon>
    </lineage>
</organism>
<dbReference type="EMBL" id="MIKF01001226">
    <property type="protein sequence ID" value="RTE68060.1"/>
    <property type="molecule type" value="Genomic_DNA"/>
</dbReference>
<sequence length="140" mass="15662">MRTNEGRIWTIGPQPKAKRPPVWKLLEQPTAGASHFFIQDSWCGIDKMAFETESPLGSKVKPPIEASPPSPYPLFGIGEEVMHTKASLADVSYLSLCRHTVHKEASVIGLLLHYRDGRVRNVGQIRLDKLESRVDAENTE</sequence>